<dbReference type="PROSITE" id="PS50005">
    <property type="entry name" value="TPR"/>
    <property type="match status" value="1"/>
</dbReference>
<keyword evidence="3 9" id="KW-0418">Kinase</keyword>
<dbReference type="PROSITE" id="PS00108">
    <property type="entry name" value="PROTEIN_KINASE_ST"/>
    <property type="match status" value="1"/>
</dbReference>
<proteinExistence type="predicted"/>
<dbReference type="SMART" id="SM00228">
    <property type="entry name" value="PDZ"/>
    <property type="match status" value="1"/>
</dbReference>
<feature type="domain" description="Protein kinase" evidence="8">
    <location>
        <begin position="78"/>
        <end position="373"/>
    </location>
</feature>
<name>A0A517Z6K6_9PLAN</name>
<evidence type="ECO:0000313" key="9">
    <source>
        <dbReference type="EMBL" id="QDU38118.1"/>
    </source>
</evidence>
<dbReference type="Proteomes" id="UP000320496">
    <property type="component" value="Chromosome"/>
</dbReference>
<dbReference type="InterPro" id="IPR011009">
    <property type="entry name" value="Kinase-like_dom_sf"/>
</dbReference>
<dbReference type="SUPFAM" id="SSF50156">
    <property type="entry name" value="PDZ domain-like"/>
    <property type="match status" value="1"/>
</dbReference>
<dbReference type="Gene3D" id="3.30.200.20">
    <property type="entry name" value="Phosphorylase Kinase, domain 1"/>
    <property type="match status" value="1"/>
</dbReference>
<feature type="repeat" description="TPR" evidence="5">
    <location>
        <begin position="794"/>
        <end position="827"/>
    </location>
</feature>
<dbReference type="EC" id="2.7.11.1" evidence="9"/>
<dbReference type="GO" id="GO:0005524">
    <property type="term" value="F:ATP binding"/>
    <property type="evidence" value="ECO:0007669"/>
    <property type="project" value="UniProtKB-UniRule"/>
</dbReference>
<evidence type="ECO:0000259" key="8">
    <source>
        <dbReference type="PROSITE" id="PS50011"/>
    </source>
</evidence>
<evidence type="ECO:0000256" key="2">
    <source>
        <dbReference type="ARBA" id="ARBA00022741"/>
    </source>
</evidence>
<feature type="binding site" evidence="6">
    <location>
        <position position="108"/>
    </location>
    <ligand>
        <name>ATP</name>
        <dbReference type="ChEBI" id="CHEBI:30616"/>
    </ligand>
</feature>
<dbReference type="Pfam" id="PF00069">
    <property type="entry name" value="Pkinase"/>
    <property type="match status" value="1"/>
</dbReference>
<keyword evidence="1 9" id="KW-0808">Transferase</keyword>
<dbReference type="KEGG" id="mri:Mal4_24400"/>
<evidence type="ECO:0000256" key="7">
    <source>
        <dbReference type="SAM" id="MobiDB-lite"/>
    </source>
</evidence>
<reference evidence="9 10" key="1">
    <citation type="submission" date="2019-02" db="EMBL/GenBank/DDBJ databases">
        <title>Deep-cultivation of Planctomycetes and their phenomic and genomic characterization uncovers novel biology.</title>
        <authorList>
            <person name="Wiegand S."/>
            <person name="Jogler M."/>
            <person name="Boedeker C."/>
            <person name="Pinto D."/>
            <person name="Vollmers J."/>
            <person name="Rivas-Marin E."/>
            <person name="Kohn T."/>
            <person name="Peeters S.H."/>
            <person name="Heuer A."/>
            <person name="Rast P."/>
            <person name="Oberbeckmann S."/>
            <person name="Bunk B."/>
            <person name="Jeske O."/>
            <person name="Meyerdierks A."/>
            <person name="Storesund J.E."/>
            <person name="Kallscheuer N."/>
            <person name="Luecker S."/>
            <person name="Lage O.M."/>
            <person name="Pohl T."/>
            <person name="Merkel B.J."/>
            <person name="Hornburger P."/>
            <person name="Mueller R.-W."/>
            <person name="Bruemmer F."/>
            <person name="Labrenz M."/>
            <person name="Spormann A.M."/>
            <person name="Op den Camp H."/>
            <person name="Overmann J."/>
            <person name="Amann R."/>
            <person name="Jetten M.S.M."/>
            <person name="Mascher T."/>
            <person name="Medema M.H."/>
            <person name="Devos D.P."/>
            <person name="Kaster A.-K."/>
            <person name="Ovreas L."/>
            <person name="Rohde M."/>
            <person name="Galperin M.Y."/>
            <person name="Jogler C."/>
        </authorList>
    </citation>
    <scope>NUCLEOTIDE SEQUENCE [LARGE SCALE GENOMIC DNA]</scope>
    <source>
        <strain evidence="9 10">Mal4</strain>
    </source>
</reference>
<dbReference type="InterPro" id="IPR019734">
    <property type="entry name" value="TPR_rpt"/>
</dbReference>
<dbReference type="RefSeq" id="WP_145369435.1">
    <property type="nucleotide sequence ID" value="NZ_CP036275.1"/>
</dbReference>
<evidence type="ECO:0000256" key="5">
    <source>
        <dbReference type="PROSITE-ProRule" id="PRU00339"/>
    </source>
</evidence>
<feature type="region of interest" description="Disordered" evidence="7">
    <location>
        <begin position="51"/>
        <end position="72"/>
    </location>
</feature>
<keyword evidence="4 6" id="KW-0067">ATP-binding</keyword>
<dbReference type="PANTHER" id="PTHR43289">
    <property type="entry name" value="MITOGEN-ACTIVATED PROTEIN KINASE KINASE KINASE 20-RELATED"/>
    <property type="match status" value="1"/>
</dbReference>
<evidence type="ECO:0000256" key="6">
    <source>
        <dbReference type="PROSITE-ProRule" id="PRU10141"/>
    </source>
</evidence>
<evidence type="ECO:0000256" key="1">
    <source>
        <dbReference type="ARBA" id="ARBA00022679"/>
    </source>
</evidence>
<dbReference type="OrthoDB" id="258731at2"/>
<protein>
    <submittedName>
        <fullName evidence="9">Serine/threonine-protein kinase PknB</fullName>
        <ecNumber evidence="9">2.7.11.1</ecNumber>
    </submittedName>
</protein>
<dbReference type="InterPro" id="IPR011990">
    <property type="entry name" value="TPR-like_helical_dom_sf"/>
</dbReference>
<dbReference type="Gene3D" id="2.30.42.10">
    <property type="match status" value="1"/>
</dbReference>
<sequence>MSATESHLPPNLASIAKTRLADVTVAEGRPQADVAADHDATLAGGRFAAGTSEAAVPDDSCPSPAETDPNLGRQIGRYRIDGIIGSGGMGTVYQAEQTHPVRRTVALKMIQSDLANSRVIDRFHLERQTLARMDHPDIACVFDADTTRDGDPYFVMEYCRGLPIDEFCNRHKLTIEERLRLLARVCHAVHYAHSQGFVHRDLKPGNILVAEDRPKPQIRIIDFGIAKALGDDSPFAAEQTRAGEILGTPAYMSPEQARGDAIDARTDVFALGGLMYALLTDSPPIRFDQQTGSSLAGVLNTITEFEPERPRHRLRRFDAATRVRLAETRSMTVQQLAALPSDLDWITLRALAPERTDRYATADDFADDLDRFLDHRPVTAVAPALSYRLRKYVRRHRRTVLSAAAVLATIIVAAGAIAYDHVQASRQEHARTLRLQDEITQILDEARAHHRLARKDRQLLESQLPQIAAACSQAQLLVTGEPELHGLAERVKQQLTEVEKDRRALALVHNLEEARNRATHNSTVRRNTSAMAFADINQMKEALIGFGVVPRKVAPQAAARALLSTPAILHEEIGDALEFWLSEAPVGPGVYVRVTETVCTVAGIVAGGPAALDGTLKPHDELVGLVTENGRLVPFAGMTKQQVYRQLNQPPGTSIRLRIRPSNDVEQTLRLVCGGEESLWVRQTLADVSPSLWAEQLRDAARAFDVDQLRALAGQPDLGSRSLSALLFLSGVLFALDERETAVACLRIAQRAHPHEFWPNHYLGVALNSMAHDRIDHESIRYLTAAVALRPQSAAPRYNLACALEAAGEPTAALEFYRIALEIDPEYAAARLAIKRLEASDTSYTSAGNLNAHRLADSRPQTAADIWQLPPFESEARALAGDGRFEEAMVLLDRAHRDAPEDHRVDRARGIVLLAQGEYAEAQSLLRKTAAIAPDDAATRFYLGLACHYLGLLPDAVAQYEAALTIRPDYAAVHEYLDGLKSDAIPGEATP</sequence>
<dbReference type="InterPro" id="IPR017441">
    <property type="entry name" value="Protein_kinase_ATP_BS"/>
</dbReference>
<dbReference type="SUPFAM" id="SSF56112">
    <property type="entry name" value="Protein kinase-like (PK-like)"/>
    <property type="match status" value="1"/>
</dbReference>
<dbReference type="SMART" id="SM00220">
    <property type="entry name" value="S_TKc"/>
    <property type="match status" value="1"/>
</dbReference>
<dbReference type="EMBL" id="CP036275">
    <property type="protein sequence ID" value="QDU38118.1"/>
    <property type="molecule type" value="Genomic_DNA"/>
</dbReference>
<evidence type="ECO:0000256" key="4">
    <source>
        <dbReference type="ARBA" id="ARBA00022840"/>
    </source>
</evidence>
<dbReference type="InterPro" id="IPR036034">
    <property type="entry name" value="PDZ_sf"/>
</dbReference>
<organism evidence="9 10">
    <name type="scientific">Maioricimonas rarisocia</name>
    <dbReference type="NCBI Taxonomy" id="2528026"/>
    <lineage>
        <taxon>Bacteria</taxon>
        <taxon>Pseudomonadati</taxon>
        <taxon>Planctomycetota</taxon>
        <taxon>Planctomycetia</taxon>
        <taxon>Planctomycetales</taxon>
        <taxon>Planctomycetaceae</taxon>
        <taxon>Maioricimonas</taxon>
    </lineage>
</organism>
<keyword evidence="10" id="KW-1185">Reference proteome</keyword>
<dbReference type="PROSITE" id="PS00107">
    <property type="entry name" value="PROTEIN_KINASE_ATP"/>
    <property type="match status" value="1"/>
</dbReference>
<evidence type="ECO:0000313" key="10">
    <source>
        <dbReference type="Proteomes" id="UP000320496"/>
    </source>
</evidence>
<keyword evidence="2 6" id="KW-0547">Nucleotide-binding</keyword>
<dbReference type="SUPFAM" id="SSF48452">
    <property type="entry name" value="TPR-like"/>
    <property type="match status" value="1"/>
</dbReference>
<dbReference type="Gene3D" id="1.10.510.10">
    <property type="entry name" value="Transferase(Phosphotransferase) domain 1"/>
    <property type="match status" value="1"/>
</dbReference>
<dbReference type="InterPro" id="IPR008271">
    <property type="entry name" value="Ser/Thr_kinase_AS"/>
</dbReference>
<dbReference type="SMART" id="SM00028">
    <property type="entry name" value="TPR"/>
    <property type="match status" value="4"/>
</dbReference>
<dbReference type="PROSITE" id="PS50011">
    <property type="entry name" value="PROTEIN_KINASE_DOM"/>
    <property type="match status" value="1"/>
</dbReference>
<dbReference type="CDD" id="cd14014">
    <property type="entry name" value="STKc_PknB_like"/>
    <property type="match status" value="1"/>
</dbReference>
<dbReference type="Gene3D" id="1.25.40.10">
    <property type="entry name" value="Tetratricopeptide repeat domain"/>
    <property type="match status" value="2"/>
</dbReference>
<evidence type="ECO:0000256" key="3">
    <source>
        <dbReference type="ARBA" id="ARBA00022777"/>
    </source>
</evidence>
<gene>
    <name evidence="9" type="primary">pknB_17</name>
    <name evidence="9" type="ORF">Mal4_24400</name>
</gene>
<accession>A0A517Z6K6</accession>
<dbReference type="Pfam" id="PF13432">
    <property type="entry name" value="TPR_16"/>
    <property type="match status" value="2"/>
</dbReference>
<dbReference type="InterPro" id="IPR001478">
    <property type="entry name" value="PDZ"/>
</dbReference>
<dbReference type="AlphaFoldDB" id="A0A517Z6K6"/>
<keyword evidence="5" id="KW-0802">TPR repeat</keyword>
<dbReference type="PANTHER" id="PTHR43289:SF6">
    <property type="entry name" value="SERINE_THREONINE-PROTEIN KINASE NEKL-3"/>
    <property type="match status" value="1"/>
</dbReference>
<dbReference type="GO" id="GO:0004674">
    <property type="term" value="F:protein serine/threonine kinase activity"/>
    <property type="evidence" value="ECO:0007669"/>
    <property type="project" value="UniProtKB-EC"/>
</dbReference>
<dbReference type="InterPro" id="IPR000719">
    <property type="entry name" value="Prot_kinase_dom"/>
</dbReference>